<dbReference type="NCBIfam" id="TIGR01203">
    <property type="entry name" value="HGPRTase"/>
    <property type="match status" value="1"/>
</dbReference>
<comment type="subcellular location">
    <subcellularLocation>
        <location evidence="2 15">Cytoplasm</location>
    </subcellularLocation>
</comment>
<dbReference type="EMBL" id="GL349565">
    <property type="protein sequence ID" value="EFI49103.1"/>
    <property type="molecule type" value="Genomic_DNA"/>
</dbReference>
<evidence type="ECO:0000256" key="1">
    <source>
        <dbReference type="ARBA" id="ARBA00001946"/>
    </source>
</evidence>
<dbReference type="PANTHER" id="PTHR43340:SF1">
    <property type="entry name" value="HYPOXANTHINE PHOSPHORIBOSYLTRANSFERASE"/>
    <property type="match status" value="1"/>
</dbReference>
<keyword evidence="6 15" id="KW-0963">Cytoplasm</keyword>
<comment type="cofactor">
    <cofactor evidence="1 15">
        <name>Mg(2+)</name>
        <dbReference type="ChEBI" id="CHEBI:18420"/>
    </cofactor>
</comment>
<evidence type="ECO:0000313" key="18">
    <source>
        <dbReference type="Proteomes" id="UP000003805"/>
    </source>
</evidence>
<dbReference type="CDD" id="cd06223">
    <property type="entry name" value="PRTases_typeI"/>
    <property type="match status" value="1"/>
</dbReference>
<dbReference type="GO" id="GO:0046100">
    <property type="term" value="P:hypoxanthine metabolic process"/>
    <property type="evidence" value="ECO:0007669"/>
    <property type="project" value="TreeGrafter"/>
</dbReference>
<name>D7NBE3_9BACT</name>
<reference evidence="17 18" key="1">
    <citation type="submission" date="2010-02" db="EMBL/GenBank/DDBJ databases">
        <title>The Genome Sequence of Prevotella oris strain C735.</title>
        <authorList>
            <consortium name="The Broad Institute Genome Sequencing Platform"/>
            <person name="Ward D."/>
            <person name="Feldgarden M."/>
            <person name="Earl A."/>
            <person name="Young S.K."/>
            <person name="Zeng Q."/>
            <person name="Koehrsen M."/>
            <person name="Alvarado L."/>
            <person name="Berlin A."/>
            <person name="Bochicchio J."/>
            <person name="Borenstein D."/>
            <person name="Chapman S.B."/>
            <person name="Chen Z."/>
            <person name="Engels R."/>
            <person name="Freedman E."/>
            <person name="Gellesch M."/>
            <person name="Goldberg J."/>
            <person name="Griggs A."/>
            <person name="Gujja S."/>
            <person name="Heilman E."/>
            <person name="Heiman D."/>
            <person name="Hepburn T."/>
            <person name="Howarth C."/>
            <person name="Jen D."/>
            <person name="Larson L."/>
            <person name="Mehta T."/>
            <person name="Park D."/>
            <person name="Pearson M."/>
            <person name="Roberts A."/>
            <person name="Saif S."/>
            <person name="Shea T."/>
            <person name="Shenoy N."/>
            <person name="Sisk P."/>
            <person name="Stolte C."/>
            <person name="Sykes S."/>
            <person name="Thomson T."/>
            <person name="Walk T."/>
            <person name="White J."/>
            <person name="Yandava C."/>
            <person name="Sibley C.D."/>
            <person name="Field T.R."/>
            <person name="Grinwis M."/>
            <person name="Eshaghurshan C.S."/>
            <person name="Surette M.G."/>
            <person name="Haas B."/>
            <person name="Nusbaum C."/>
            <person name="Birren B."/>
        </authorList>
    </citation>
    <scope>NUCLEOTIDE SEQUENCE [LARGE SCALE GENOMIC DNA]</scope>
    <source>
        <strain evidence="17 18">C735</strain>
    </source>
</reference>
<dbReference type="Proteomes" id="UP000003805">
    <property type="component" value="Unassembled WGS sequence"/>
</dbReference>
<evidence type="ECO:0000259" key="16">
    <source>
        <dbReference type="Pfam" id="PF00156"/>
    </source>
</evidence>
<comment type="pathway">
    <text evidence="3 15">Purine metabolism; IMP biosynthesis via salvage pathway; IMP from hypoxanthine: step 1/1.</text>
</comment>
<keyword evidence="8 15" id="KW-0808">Transferase</keyword>
<dbReference type="GO" id="GO:0006178">
    <property type="term" value="P:guanine salvage"/>
    <property type="evidence" value="ECO:0007669"/>
    <property type="project" value="TreeGrafter"/>
</dbReference>
<dbReference type="InterPro" id="IPR050408">
    <property type="entry name" value="HGPRT"/>
</dbReference>
<comment type="similarity">
    <text evidence="4 15">Belongs to the purine/pyrimidine phosphoribosyltransferase family.</text>
</comment>
<dbReference type="HOGENOM" id="CLU_073615_0_2_10"/>
<evidence type="ECO:0000256" key="9">
    <source>
        <dbReference type="ARBA" id="ARBA00022723"/>
    </source>
</evidence>
<accession>D7NBE3</accession>
<keyword evidence="11 15" id="KW-0547">Nucleotide-binding</keyword>
<dbReference type="PANTHER" id="PTHR43340">
    <property type="entry name" value="HYPOXANTHINE-GUANINE PHOSPHORIBOSYLTRANSFERASE"/>
    <property type="match status" value="1"/>
</dbReference>
<feature type="domain" description="Phosphoribosyltransferase" evidence="16">
    <location>
        <begin position="19"/>
        <end position="163"/>
    </location>
</feature>
<evidence type="ECO:0000256" key="4">
    <source>
        <dbReference type="ARBA" id="ARBA00008391"/>
    </source>
</evidence>
<keyword evidence="9 15" id="KW-0479">Metal-binding</keyword>
<dbReference type="InterPro" id="IPR029057">
    <property type="entry name" value="PRTase-like"/>
</dbReference>
<dbReference type="InterPro" id="IPR000836">
    <property type="entry name" value="PRTase_dom"/>
</dbReference>
<dbReference type="UniPathway" id="UPA00591">
    <property type="reaction ID" value="UER00648"/>
</dbReference>
<evidence type="ECO:0000256" key="10">
    <source>
        <dbReference type="ARBA" id="ARBA00022726"/>
    </source>
</evidence>
<evidence type="ECO:0000256" key="15">
    <source>
        <dbReference type="RuleBase" id="RU364099"/>
    </source>
</evidence>
<dbReference type="GO" id="GO:0006166">
    <property type="term" value="P:purine ribonucleoside salvage"/>
    <property type="evidence" value="ECO:0007669"/>
    <property type="project" value="UniProtKB-KW"/>
</dbReference>
<keyword evidence="12 15" id="KW-0460">Magnesium</keyword>
<evidence type="ECO:0000256" key="6">
    <source>
        <dbReference type="ARBA" id="ARBA00022490"/>
    </source>
</evidence>
<dbReference type="GO" id="GO:0032263">
    <property type="term" value="P:GMP salvage"/>
    <property type="evidence" value="ECO:0007669"/>
    <property type="project" value="TreeGrafter"/>
</dbReference>
<dbReference type="RefSeq" id="WP_004377073.1">
    <property type="nucleotide sequence ID" value="NZ_GL349565.1"/>
</dbReference>
<evidence type="ECO:0000256" key="3">
    <source>
        <dbReference type="ARBA" id="ARBA00004669"/>
    </source>
</evidence>
<dbReference type="Pfam" id="PF00156">
    <property type="entry name" value="Pribosyltran"/>
    <property type="match status" value="1"/>
</dbReference>
<dbReference type="AlphaFoldDB" id="D7NBE3"/>
<dbReference type="eggNOG" id="COG0634">
    <property type="taxonomic scope" value="Bacteria"/>
</dbReference>
<evidence type="ECO:0000256" key="8">
    <source>
        <dbReference type="ARBA" id="ARBA00022679"/>
    </source>
</evidence>
<dbReference type="GO" id="GO:0052657">
    <property type="term" value="F:guanine phosphoribosyltransferase activity"/>
    <property type="evidence" value="ECO:0007669"/>
    <property type="project" value="RHEA"/>
</dbReference>
<dbReference type="InterPro" id="IPR005904">
    <property type="entry name" value="Hxn_phspho_trans"/>
</dbReference>
<protein>
    <recommendedName>
        <fullName evidence="5 15">Hypoxanthine phosphoribosyltransferase</fullName>
        <ecNumber evidence="5 15">2.4.2.8</ecNumber>
    </recommendedName>
</protein>
<dbReference type="GO" id="GO:0000166">
    <property type="term" value="F:nucleotide binding"/>
    <property type="evidence" value="ECO:0007669"/>
    <property type="project" value="UniProtKB-KW"/>
</dbReference>
<evidence type="ECO:0000256" key="14">
    <source>
        <dbReference type="ARBA" id="ARBA00049402"/>
    </source>
</evidence>
<comment type="catalytic activity">
    <reaction evidence="14">
        <text>IMP + diphosphate = hypoxanthine + 5-phospho-alpha-D-ribose 1-diphosphate</text>
        <dbReference type="Rhea" id="RHEA:17973"/>
        <dbReference type="ChEBI" id="CHEBI:17368"/>
        <dbReference type="ChEBI" id="CHEBI:33019"/>
        <dbReference type="ChEBI" id="CHEBI:58017"/>
        <dbReference type="ChEBI" id="CHEBI:58053"/>
        <dbReference type="EC" id="2.4.2.8"/>
    </reaction>
    <physiologicalReaction direction="right-to-left" evidence="14">
        <dbReference type="Rhea" id="RHEA:17975"/>
    </physiologicalReaction>
</comment>
<sequence>MSIVKIKDLTFKTFIPESEIQQRVKAVAEKINKDLDGKNPLLLAVLNGSFVFAADLIRNITIPCEISFVKLASYQGTTSTGKIKEVIGLNEDLTGRTVVIVEDIVDTGFTMKRMIETLGTRHPASIHICSLLVKPDKLQVPLNIEYAAIEIPNDFIVGYGLDYDQQGRQLRDIYTIVDK</sequence>
<evidence type="ECO:0000256" key="11">
    <source>
        <dbReference type="ARBA" id="ARBA00022741"/>
    </source>
</evidence>
<keyword evidence="7 15" id="KW-0328">Glycosyltransferase</keyword>
<dbReference type="GO" id="GO:0004422">
    <property type="term" value="F:hypoxanthine phosphoribosyltransferase activity"/>
    <property type="evidence" value="ECO:0007669"/>
    <property type="project" value="InterPro"/>
</dbReference>
<keyword evidence="10 15" id="KW-0660">Purine salvage</keyword>
<evidence type="ECO:0000256" key="12">
    <source>
        <dbReference type="ARBA" id="ARBA00022842"/>
    </source>
</evidence>
<dbReference type="GO" id="GO:0005829">
    <property type="term" value="C:cytosol"/>
    <property type="evidence" value="ECO:0007669"/>
    <property type="project" value="TreeGrafter"/>
</dbReference>
<evidence type="ECO:0000313" key="17">
    <source>
        <dbReference type="EMBL" id="EFI49103.1"/>
    </source>
</evidence>
<evidence type="ECO:0000256" key="13">
    <source>
        <dbReference type="ARBA" id="ARBA00048811"/>
    </source>
</evidence>
<comment type="catalytic activity">
    <reaction evidence="13">
        <text>GMP + diphosphate = guanine + 5-phospho-alpha-D-ribose 1-diphosphate</text>
        <dbReference type="Rhea" id="RHEA:25424"/>
        <dbReference type="ChEBI" id="CHEBI:16235"/>
        <dbReference type="ChEBI" id="CHEBI:33019"/>
        <dbReference type="ChEBI" id="CHEBI:58017"/>
        <dbReference type="ChEBI" id="CHEBI:58115"/>
        <dbReference type="EC" id="2.4.2.8"/>
    </reaction>
    <physiologicalReaction direction="right-to-left" evidence="13">
        <dbReference type="Rhea" id="RHEA:25426"/>
    </physiologicalReaction>
</comment>
<dbReference type="SUPFAM" id="SSF53271">
    <property type="entry name" value="PRTase-like"/>
    <property type="match status" value="1"/>
</dbReference>
<dbReference type="GO" id="GO:0032264">
    <property type="term" value="P:IMP salvage"/>
    <property type="evidence" value="ECO:0007669"/>
    <property type="project" value="UniProtKB-UniPathway"/>
</dbReference>
<dbReference type="EC" id="2.4.2.8" evidence="5 15"/>
<dbReference type="GO" id="GO:0000287">
    <property type="term" value="F:magnesium ion binding"/>
    <property type="evidence" value="ECO:0007669"/>
    <property type="project" value="TreeGrafter"/>
</dbReference>
<organism evidence="17 18">
    <name type="scientific">Segatella oris C735</name>
    <dbReference type="NCBI Taxonomy" id="563008"/>
    <lineage>
        <taxon>Bacteria</taxon>
        <taxon>Pseudomonadati</taxon>
        <taxon>Bacteroidota</taxon>
        <taxon>Bacteroidia</taxon>
        <taxon>Bacteroidales</taxon>
        <taxon>Prevotellaceae</taxon>
        <taxon>Segatella</taxon>
    </lineage>
</organism>
<evidence type="ECO:0000256" key="5">
    <source>
        <dbReference type="ARBA" id="ARBA00011895"/>
    </source>
</evidence>
<dbReference type="Gene3D" id="3.40.50.2020">
    <property type="match status" value="1"/>
</dbReference>
<evidence type="ECO:0000256" key="7">
    <source>
        <dbReference type="ARBA" id="ARBA00022676"/>
    </source>
</evidence>
<keyword evidence="18" id="KW-1185">Reference proteome</keyword>
<proteinExistence type="inferred from homology"/>
<evidence type="ECO:0000256" key="2">
    <source>
        <dbReference type="ARBA" id="ARBA00004496"/>
    </source>
</evidence>
<gene>
    <name evidence="17" type="ORF">HMPREF0665_00844</name>
</gene>